<proteinExistence type="predicted"/>
<dbReference type="InterPro" id="IPR005828">
    <property type="entry name" value="MFS_sugar_transport-like"/>
</dbReference>
<evidence type="ECO:0000313" key="8">
    <source>
        <dbReference type="Proteomes" id="UP001431783"/>
    </source>
</evidence>
<feature type="domain" description="Major facilitator superfamily (MFS) profile" evidence="6">
    <location>
        <begin position="22"/>
        <end position="445"/>
    </location>
</feature>
<keyword evidence="4 5" id="KW-0472">Membrane</keyword>
<feature type="transmembrane region" description="Helical" evidence="5">
    <location>
        <begin position="21"/>
        <end position="46"/>
    </location>
</feature>
<dbReference type="InterPro" id="IPR005829">
    <property type="entry name" value="Sugar_transporter_CS"/>
</dbReference>
<dbReference type="PANTHER" id="PTHR48021:SF39">
    <property type="entry name" value="MAJOR FACILITATOR SUPERFAMILY (MFS) PROFILE DOMAIN-CONTAINING PROTEIN"/>
    <property type="match status" value="1"/>
</dbReference>
<evidence type="ECO:0000259" key="6">
    <source>
        <dbReference type="PROSITE" id="PS50850"/>
    </source>
</evidence>
<feature type="transmembrane region" description="Helical" evidence="5">
    <location>
        <begin position="299"/>
        <end position="321"/>
    </location>
</feature>
<evidence type="ECO:0000256" key="1">
    <source>
        <dbReference type="ARBA" id="ARBA00004141"/>
    </source>
</evidence>
<comment type="caution">
    <text evidence="7">The sequence shown here is derived from an EMBL/GenBank/DDBJ whole genome shotgun (WGS) entry which is preliminary data.</text>
</comment>
<keyword evidence="2 5" id="KW-0812">Transmembrane</keyword>
<feature type="transmembrane region" description="Helical" evidence="5">
    <location>
        <begin position="66"/>
        <end position="86"/>
    </location>
</feature>
<dbReference type="InterPro" id="IPR036259">
    <property type="entry name" value="MFS_trans_sf"/>
</dbReference>
<dbReference type="Proteomes" id="UP001431783">
    <property type="component" value="Unassembled WGS sequence"/>
</dbReference>
<evidence type="ECO:0000256" key="4">
    <source>
        <dbReference type="ARBA" id="ARBA00023136"/>
    </source>
</evidence>
<feature type="transmembrane region" description="Helical" evidence="5">
    <location>
        <begin position="153"/>
        <end position="171"/>
    </location>
</feature>
<dbReference type="AlphaFoldDB" id="A0AAW1UYV7"/>
<gene>
    <name evidence="7" type="ORF">WA026_014859</name>
</gene>
<dbReference type="GO" id="GO:0022857">
    <property type="term" value="F:transmembrane transporter activity"/>
    <property type="evidence" value="ECO:0007669"/>
    <property type="project" value="InterPro"/>
</dbReference>
<dbReference type="Gene3D" id="1.20.1250.20">
    <property type="entry name" value="MFS general substrate transporter like domains"/>
    <property type="match status" value="2"/>
</dbReference>
<feature type="transmembrane region" description="Helical" evidence="5">
    <location>
        <begin position="272"/>
        <end position="293"/>
    </location>
</feature>
<feature type="transmembrane region" description="Helical" evidence="5">
    <location>
        <begin position="354"/>
        <end position="378"/>
    </location>
</feature>
<keyword evidence="3 5" id="KW-1133">Transmembrane helix</keyword>
<evidence type="ECO:0000256" key="2">
    <source>
        <dbReference type="ARBA" id="ARBA00022692"/>
    </source>
</evidence>
<dbReference type="SUPFAM" id="SSF103473">
    <property type="entry name" value="MFS general substrate transporter"/>
    <property type="match status" value="1"/>
</dbReference>
<name>A0AAW1UYV7_9CUCU</name>
<feature type="transmembrane region" description="Helical" evidence="5">
    <location>
        <begin position="423"/>
        <end position="441"/>
    </location>
</feature>
<evidence type="ECO:0000256" key="5">
    <source>
        <dbReference type="SAM" id="Phobius"/>
    </source>
</evidence>
<dbReference type="Pfam" id="PF00083">
    <property type="entry name" value="Sugar_tr"/>
    <property type="match status" value="1"/>
</dbReference>
<sequence length="493" mass="55105">MISKNKKEKESYFVSRSTLSQICAVFVKNLVLIGYGMSMAFPTILIPDLSQKEHGDPLHIGIEETSWMGSITLITIPFGCLVSGIVTQPLGRRRSMQLINIPFCISWICYYFSSKIWHIFTILFVIGFNGGLMEAPVLTYVAEISQPHLRGMLSSSALVTTAAGVLLQFTLGNFLDWRSISICSAIIPIISFFLLFFIPETPIWLISRKRYEEAKESLAWLRGWVNVEDITEEYEEIFRSMHATTMVEGNKLIEIYAVAIFNSFKAPIDGHFATALMGLTAMIGSIVSVIAVGKLGRRLLTFISLIATAISFTIIGTYAYFFNITTFLKSENATIVMNSTVQIMHSSDISKYSWIPSITIVFGMFAALLGIKVLPWSLVGEIFPNETRALGSGIMGMIYYLLGFICNKTFFTMISIMSLAGTFFFYSAISFTGFIILYFVLPETEGSSLQEITDHFAGKSKLGNKISRGKKHISIKEDEATEKLYHEVEKSLP</sequence>
<comment type="subcellular location">
    <subcellularLocation>
        <location evidence="1">Membrane</location>
        <topology evidence="1">Multi-pass membrane protein</topology>
    </subcellularLocation>
</comment>
<feature type="transmembrane region" description="Helical" evidence="5">
    <location>
        <begin position="119"/>
        <end position="141"/>
    </location>
</feature>
<dbReference type="InterPro" id="IPR050549">
    <property type="entry name" value="MFS_Trehalose_Transporter"/>
</dbReference>
<keyword evidence="8" id="KW-1185">Reference proteome</keyword>
<evidence type="ECO:0000256" key="3">
    <source>
        <dbReference type="ARBA" id="ARBA00022989"/>
    </source>
</evidence>
<dbReference type="GO" id="GO:0016020">
    <property type="term" value="C:membrane"/>
    <property type="evidence" value="ECO:0007669"/>
    <property type="project" value="UniProtKB-SubCell"/>
</dbReference>
<accession>A0AAW1UYV7</accession>
<feature type="transmembrane region" description="Helical" evidence="5">
    <location>
        <begin position="390"/>
        <end position="411"/>
    </location>
</feature>
<feature type="transmembrane region" description="Helical" evidence="5">
    <location>
        <begin position="177"/>
        <end position="198"/>
    </location>
</feature>
<dbReference type="InterPro" id="IPR020846">
    <property type="entry name" value="MFS_dom"/>
</dbReference>
<dbReference type="PANTHER" id="PTHR48021">
    <property type="match status" value="1"/>
</dbReference>
<reference evidence="7 8" key="1">
    <citation type="submission" date="2023-03" db="EMBL/GenBank/DDBJ databases">
        <title>Genome insight into feeding habits of ladybird beetles.</title>
        <authorList>
            <person name="Li H.-S."/>
            <person name="Huang Y.-H."/>
            <person name="Pang H."/>
        </authorList>
    </citation>
    <scope>NUCLEOTIDE SEQUENCE [LARGE SCALE GENOMIC DNA]</scope>
    <source>
        <strain evidence="7">SYSU_2023b</strain>
        <tissue evidence="7">Whole body</tissue>
    </source>
</reference>
<evidence type="ECO:0000313" key="7">
    <source>
        <dbReference type="EMBL" id="KAK9886074.1"/>
    </source>
</evidence>
<protein>
    <recommendedName>
        <fullName evidence="6">Major facilitator superfamily (MFS) profile domain-containing protein</fullName>
    </recommendedName>
</protein>
<dbReference type="EMBL" id="JARQZJ010000098">
    <property type="protein sequence ID" value="KAK9886074.1"/>
    <property type="molecule type" value="Genomic_DNA"/>
</dbReference>
<dbReference type="PROSITE" id="PS50850">
    <property type="entry name" value="MFS"/>
    <property type="match status" value="1"/>
</dbReference>
<dbReference type="PROSITE" id="PS00217">
    <property type="entry name" value="SUGAR_TRANSPORT_2"/>
    <property type="match status" value="1"/>
</dbReference>
<organism evidence="7 8">
    <name type="scientific">Henosepilachna vigintioctopunctata</name>
    <dbReference type="NCBI Taxonomy" id="420089"/>
    <lineage>
        <taxon>Eukaryota</taxon>
        <taxon>Metazoa</taxon>
        <taxon>Ecdysozoa</taxon>
        <taxon>Arthropoda</taxon>
        <taxon>Hexapoda</taxon>
        <taxon>Insecta</taxon>
        <taxon>Pterygota</taxon>
        <taxon>Neoptera</taxon>
        <taxon>Endopterygota</taxon>
        <taxon>Coleoptera</taxon>
        <taxon>Polyphaga</taxon>
        <taxon>Cucujiformia</taxon>
        <taxon>Coccinelloidea</taxon>
        <taxon>Coccinellidae</taxon>
        <taxon>Epilachninae</taxon>
        <taxon>Epilachnini</taxon>
        <taxon>Henosepilachna</taxon>
    </lineage>
</organism>